<dbReference type="CDD" id="cd01347">
    <property type="entry name" value="ligand_gated_channel"/>
    <property type="match status" value="1"/>
</dbReference>
<dbReference type="PANTHER" id="PTHR30442">
    <property type="entry name" value="IRON III DICITRATE TRANSPORT PROTEIN FECA"/>
    <property type="match status" value="1"/>
</dbReference>
<evidence type="ECO:0000313" key="14">
    <source>
        <dbReference type="EMBL" id="UJS25482.1"/>
    </source>
</evidence>
<keyword evidence="5 9" id="KW-0798">TonB box</keyword>
<keyword evidence="6 8" id="KW-0472">Membrane</keyword>
<evidence type="ECO:0000259" key="13">
    <source>
        <dbReference type="Pfam" id="PF07715"/>
    </source>
</evidence>
<feature type="domain" description="TonB-dependent receptor-like beta-barrel" evidence="12">
    <location>
        <begin position="242"/>
        <end position="702"/>
    </location>
</feature>
<dbReference type="RefSeq" id="WP_236500776.1">
    <property type="nucleotide sequence ID" value="NZ_CP091244.1"/>
</dbReference>
<dbReference type="Pfam" id="PF07715">
    <property type="entry name" value="Plug"/>
    <property type="match status" value="1"/>
</dbReference>
<evidence type="ECO:0000256" key="2">
    <source>
        <dbReference type="ARBA" id="ARBA00022448"/>
    </source>
</evidence>
<reference evidence="14" key="1">
    <citation type="journal article" date="2022" name="Microorganisms">
        <title>Two New Species of Filamentous Sulfur Bacteria of the Genus Thiothrix, Thiothrix winogradskyi sp. nov. and 'Candidatus Thiothrix sulfatifontis' sp. nov.</title>
        <authorList>
            <person name="Ravin N.V."/>
            <person name="Rossetti S."/>
            <person name="Beletsky A.V."/>
            <person name="Kadnikov V.V."/>
            <person name="Rudenko T.S."/>
            <person name="Smolyakov D.D."/>
            <person name="Moskvitina M.I."/>
            <person name="Gureeva M.V."/>
            <person name="Mardanov A.V."/>
            <person name="Grabovich M.Y."/>
        </authorList>
    </citation>
    <scope>NUCLEOTIDE SEQUENCE</scope>
    <source>
        <strain evidence="14">CT3</strain>
    </source>
</reference>
<evidence type="ECO:0000256" key="5">
    <source>
        <dbReference type="ARBA" id="ARBA00023077"/>
    </source>
</evidence>
<feature type="compositionally biased region" description="Polar residues" evidence="10">
    <location>
        <begin position="519"/>
        <end position="531"/>
    </location>
</feature>
<keyword evidence="4 8" id="KW-0812">Transmembrane</keyword>
<gene>
    <name evidence="14" type="ORF">L2Y54_05425</name>
</gene>
<dbReference type="SUPFAM" id="SSF56935">
    <property type="entry name" value="Porins"/>
    <property type="match status" value="1"/>
</dbReference>
<evidence type="ECO:0000313" key="15">
    <source>
        <dbReference type="Proteomes" id="UP001054801"/>
    </source>
</evidence>
<feature type="region of interest" description="Disordered" evidence="10">
    <location>
        <begin position="505"/>
        <end position="538"/>
    </location>
</feature>
<dbReference type="InterPro" id="IPR039426">
    <property type="entry name" value="TonB-dep_rcpt-like"/>
</dbReference>
<feature type="chain" id="PRO_5046053540" evidence="11">
    <location>
        <begin position="29"/>
        <end position="731"/>
    </location>
</feature>
<evidence type="ECO:0000256" key="7">
    <source>
        <dbReference type="ARBA" id="ARBA00023237"/>
    </source>
</evidence>
<evidence type="ECO:0000259" key="12">
    <source>
        <dbReference type="Pfam" id="PF00593"/>
    </source>
</evidence>
<evidence type="ECO:0000256" key="6">
    <source>
        <dbReference type="ARBA" id="ARBA00023136"/>
    </source>
</evidence>
<keyword evidence="15" id="KW-1185">Reference proteome</keyword>
<dbReference type="InterPro" id="IPR036942">
    <property type="entry name" value="Beta-barrel_TonB_sf"/>
</dbReference>
<organism evidence="14 15">
    <name type="scientific">Thiothrix winogradskyi</name>
    <dbReference type="NCBI Taxonomy" id="96472"/>
    <lineage>
        <taxon>Bacteria</taxon>
        <taxon>Pseudomonadati</taxon>
        <taxon>Pseudomonadota</taxon>
        <taxon>Gammaproteobacteria</taxon>
        <taxon>Thiotrichales</taxon>
        <taxon>Thiotrichaceae</taxon>
        <taxon>Thiothrix</taxon>
    </lineage>
</organism>
<evidence type="ECO:0000256" key="3">
    <source>
        <dbReference type="ARBA" id="ARBA00022452"/>
    </source>
</evidence>
<comment type="similarity">
    <text evidence="8 9">Belongs to the TonB-dependent receptor family.</text>
</comment>
<dbReference type="PANTHER" id="PTHR30442:SF0">
    <property type="entry name" value="FE(3+) DICITRATE TRANSPORT PROTEIN FECA"/>
    <property type="match status" value="1"/>
</dbReference>
<dbReference type="InterPro" id="IPR037066">
    <property type="entry name" value="Plug_dom_sf"/>
</dbReference>
<keyword evidence="7 8" id="KW-0998">Cell outer membrane</keyword>
<name>A0ABY3T2M3_9GAMM</name>
<dbReference type="InterPro" id="IPR012910">
    <property type="entry name" value="Plug_dom"/>
</dbReference>
<feature type="domain" description="TonB-dependent receptor plug" evidence="13">
    <location>
        <begin position="50"/>
        <end position="157"/>
    </location>
</feature>
<evidence type="ECO:0000256" key="1">
    <source>
        <dbReference type="ARBA" id="ARBA00004571"/>
    </source>
</evidence>
<accession>A0ABY3T2M3</accession>
<evidence type="ECO:0000256" key="4">
    <source>
        <dbReference type="ARBA" id="ARBA00022692"/>
    </source>
</evidence>
<dbReference type="Gene3D" id="2.170.130.10">
    <property type="entry name" value="TonB-dependent receptor, plug domain"/>
    <property type="match status" value="1"/>
</dbReference>
<keyword evidence="2 8" id="KW-0813">Transport</keyword>
<evidence type="ECO:0000256" key="10">
    <source>
        <dbReference type="SAM" id="MobiDB-lite"/>
    </source>
</evidence>
<evidence type="ECO:0000256" key="8">
    <source>
        <dbReference type="PROSITE-ProRule" id="PRU01360"/>
    </source>
</evidence>
<proteinExistence type="inferred from homology"/>
<dbReference type="Gene3D" id="2.40.170.20">
    <property type="entry name" value="TonB-dependent receptor, beta-barrel domain"/>
    <property type="match status" value="1"/>
</dbReference>
<keyword evidence="3 8" id="KW-1134">Transmembrane beta strand</keyword>
<dbReference type="PROSITE" id="PS52016">
    <property type="entry name" value="TONB_DEPENDENT_REC_3"/>
    <property type="match status" value="1"/>
</dbReference>
<dbReference type="Pfam" id="PF00593">
    <property type="entry name" value="TonB_dep_Rec_b-barrel"/>
    <property type="match status" value="1"/>
</dbReference>
<keyword evidence="14" id="KW-0675">Receptor</keyword>
<evidence type="ECO:0000256" key="11">
    <source>
        <dbReference type="SAM" id="SignalP"/>
    </source>
</evidence>
<evidence type="ECO:0000256" key="9">
    <source>
        <dbReference type="RuleBase" id="RU003357"/>
    </source>
</evidence>
<dbReference type="InterPro" id="IPR000531">
    <property type="entry name" value="Beta-barrel_TonB"/>
</dbReference>
<protein>
    <submittedName>
        <fullName evidence="14">TonB-dependent receptor</fullName>
    </submittedName>
</protein>
<keyword evidence="11" id="KW-0732">Signal</keyword>
<dbReference type="Proteomes" id="UP001054801">
    <property type="component" value="Chromosome"/>
</dbReference>
<feature type="signal peptide" evidence="11">
    <location>
        <begin position="1"/>
        <end position="28"/>
    </location>
</feature>
<sequence>MKITQFPHNKLRIAVLLAVGVTPGLLLADTEVTALGSIDVVGILPKKLDGVPGSFAIIDRADLEQRRAFSVEETLNTVPGIHVVGENTMGLGVNIGMRGLDPRRSSRTLLLEDGMPLFLGPYGDPSAHYTTPTERVDTIEVVKGSGQVLYGPQTIGGMINFVTQPVPENGREGSVTASVGNNNYTGIAATIGAGNEKGGVRLDVIKKQGDGIRTNHDFDVSEYTLKGKLNLNDKQTLTAKVSQFTEDSHVSETGLGTVEYAEDPFQAPTGKNDRFEQERTTAQVQHTLEINDKAKLSTQAYYVDNSRASFRQTNEPGSLDGRSVMDRCEDLGVATEENAELCGGRWRPRDFQYWGIEPRLDISHNAFGVENEAVIGMRYHKETQERNQFRGADPRFQDKDYATSFVGVNGGTGHREQIDIDLDAKSYYAQNTSHLGDWSITPGVRVEDLTINTDVKRAEGQPQNNPESQLSNKQTKVLPGFGVAWNGKEKTTVFAGVHKGFAPPRPDRDISADGADSAVVSNTKPEESTNWELGVRSKPKPGITTEATVFHTDFDEVVIQDNGRFFNGGKTQQNGVELAGRVDFGVLNNTSSNVYLQGSYTHLANAKFKTDVADEDILSGNRMPYAPKHLASVNLGYEHPNGLDARIGVNHVSEQFADGANTTVENESGEEGTIPAYTLLNASLNYKPGNSKASYFISAENLADKEYLASRVDGKTAGRGRQIMGGVSFDF</sequence>
<dbReference type="EMBL" id="CP091244">
    <property type="protein sequence ID" value="UJS25482.1"/>
    <property type="molecule type" value="Genomic_DNA"/>
</dbReference>
<comment type="subcellular location">
    <subcellularLocation>
        <location evidence="1 8">Cell outer membrane</location>
        <topology evidence="1 8">Multi-pass membrane protein</topology>
    </subcellularLocation>
</comment>